<name>A0A921RZ56_SORBI</name>
<comment type="caution">
    <text evidence="2">The sequence shown here is derived from an EMBL/GenBank/DDBJ whole genome shotgun (WGS) entry which is preliminary data.</text>
</comment>
<feature type="compositionally biased region" description="Low complexity" evidence="1">
    <location>
        <begin position="101"/>
        <end position="117"/>
    </location>
</feature>
<dbReference type="Proteomes" id="UP000807115">
    <property type="component" value="Chromosome 1"/>
</dbReference>
<protein>
    <submittedName>
        <fullName evidence="2">Uncharacterized protein</fullName>
    </submittedName>
</protein>
<dbReference type="AlphaFoldDB" id="A0A921RZ56"/>
<evidence type="ECO:0000256" key="1">
    <source>
        <dbReference type="SAM" id="MobiDB-lite"/>
    </source>
</evidence>
<evidence type="ECO:0000313" key="2">
    <source>
        <dbReference type="EMBL" id="KAG0548748.1"/>
    </source>
</evidence>
<proteinExistence type="predicted"/>
<feature type="region of interest" description="Disordered" evidence="1">
    <location>
        <begin position="23"/>
        <end position="167"/>
    </location>
</feature>
<reference evidence="2" key="1">
    <citation type="journal article" date="2019" name="BMC Genomics">
        <title>A new reference genome for Sorghum bicolor reveals high levels of sequence similarity between sweet and grain genotypes: implications for the genetics of sugar metabolism.</title>
        <authorList>
            <person name="Cooper E.A."/>
            <person name="Brenton Z.W."/>
            <person name="Flinn B.S."/>
            <person name="Jenkins J."/>
            <person name="Shu S."/>
            <person name="Flowers D."/>
            <person name="Luo F."/>
            <person name="Wang Y."/>
            <person name="Xia P."/>
            <person name="Barry K."/>
            <person name="Daum C."/>
            <person name="Lipzen A."/>
            <person name="Yoshinaga Y."/>
            <person name="Schmutz J."/>
            <person name="Saski C."/>
            <person name="Vermerris W."/>
            <person name="Kresovich S."/>
        </authorList>
    </citation>
    <scope>NUCLEOTIDE SEQUENCE</scope>
</reference>
<dbReference type="EMBL" id="CM027680">
    <property type="protein sequence ID" value="KAG0548748.1"/>
    <property type="molecule type" value="Genomic_DNA"/>
</dbReference>
<reference evidence="2" key="2">
    <citation type="submission" date="2020-10" db="EMBL/GenBank/DDBJ databases">
        <authorList>
            <person name="Cooper E.A."/>
            <person name="Brenton Z.W."/>
            <person name="Flinn B.S."/>
            <person name="Jenkins J."/>
            <person name="Shu S."/>
            <person name="Flowers D."/>
            <person name="Luo F."/>
            <person name="Wang Y."/>
            <person name="Xia P."/>
            <person name="Barry K."/>
            <person name="Daum C."/>
            <person name="Lipzen A."/>
            <person name="Yoshinaga Y."/>
            <person name="Schmutz J."/>
            <person name="Saski C."/>
            <person name="Vermerris W."/>
            <person name="Kresovich S."/>
        </authorList>
    </citation>
    <scope>NUCLEOTIDE SEQUENCE</scope>
</reference>
<evidence type="ECO:0000313" key="3">
    <source>
        <dbReference type="Proteomes" id="UP000807115"/>
    </source>
</evidence>
<sequence>MSTEFENSNGPPTWALILGEFSNCSRRPPRIGPDAASLSPTPRRGRVHRAASLSSDAGRGHHAPTRPPSPPTHRRHRRPRPPSPPTPGSTAPRRPAPPCPDALAPPANPSASSCPCAVLPPPSPISRADCGRPAVHLPWPRTSPRQSDISMDGSASSGGFSLQHCMF</sequence>
<gene>
    <name evidence="2" type="ORF">BDA96_01G194000</name>
</gene>
<organism evidence="2 3">
    <name type="scientific">Sorghum bicolor</name>
    <name type="common">Sorghum</name>
    <name type="synonym">Sorghum vulgare</name>
    <dbReference type="NCBI Taxonomy" id="4558"/>
    <lineage>
        <taxon>Eukaryota</taxon>
        <taxon>Viridiplantae</taxon>
        <taxon>Streptophyta</taxon>
        <taxon>Embryophyta</taxon>
        <taxon>Tracheophyta</taxon>
        <taxon>Spermatophyta</taxon>
        <taxon>Magnoliopsida</taxon>
        <taxon>Liliopsida</taxon>
        <taxon>Poales</taxon>
        <taxon>Poaceae</taxon>
        <taxon>PACMAD clade</taxon>
        <taxon>Panicoideae</taxon>
        <taxon>Andropogonodae</taxon>
        <taxon>Andropogoneae</taxon>
        <taxon>Sorghinae</taxon>
        <taxon>Sorghum</taxon>
    </lineage>
</organism>
<feature type="compositionally biased region" description="Polar residues" evidence="1">
    <location>
        <begin position="143"/>
        <end position="160"/>
    </location>
</feature>
<accession>A0A921RZ56</accession>